<feature type="transmembrane region" description="Helical" evidence="1">
    <location>
        <begin position="35"/>
        <end position="53"/>
    </location>
</feature>
<keyword evidence="1" id="KW-0812">Transmembrane</keyword>
<dbReference type="EMBL" id="JAGHKT020000013">
    <property type="protein sequence ID" value="MCM5672877.1"/>
    <property type="molecule type" value="Genomic_DNA"/>
</dbReference>
<keyword evidence="1" id="KW-0472">Membrane</keyword>
<organism evidence="2 3">
    <name type="scientific">Staphylococcus hominis</name>
    <dbReference type="NCBI Taxonomy" id="1290"/>
    <lineage>
        <taxon>Bacteria</taxon>
        <taxon>Bacillati</taxon>
        <taxon>Bacillota</taxon>
        <taxon>Bacilli</taxon>
        <taxon>Bacillales</taxon>
        <taxon>Staphylococcaceae</taxon>
        <taxon>Staphylococcus</taxon>
    </lineage>
</organism>
<evidence type="ECO:0000313" key="2">
    <source>
        <dbReference type="EMBL" id="MCM5672877.1"/>
    </source>
</evidence>
<evidence type="ECO:0000256" key="1">
    <source>
        <dbReference type="SAM" id="Phobius"/>
    </source>
</evidence>
<accession>A0A8X8GMA4</accession>
<feature type="transmembrane region" description="Helical" evidence="1">
    <location>
        <begin position="6"/>
        <end position="23"/>
    </location>
</feature>
<name>A0A8X8GMA4_STAHO</name>
<sequence>MKFISIVLGLLVIISWLFVLREYQHGHEKTEKGKLVIIIACILTFIMTFINILD</sequence>
<comment type="caution">
    <text evidence="2">The sequence shown here is derived from an EMBL/GenBank/DDBJ whole genome shotgun (WGS) entry which is preliminary data.</text>
</comment>
<dbReference type="RefSeq" id="WP_017174774.1">
    <property type="nucleotide sequence ID" value="NZ_CABMJU010000035.1"/>
</dbReference>
<keyword evidence="1" id="KW-1133">Transmembrane helix</keyword>
<gene>
    <name evidence="2" type="ORF">J7T32_009005</name>
</gene>
<reference evidence="2 3" key="1">
    <citation type="submission" date="2022-06" db="EMBL/GenBank/DDBJ databases">
        <title>Staphylococcus hominis ShoR14 genome sequence.</title>
        <authorList>
            <person name="Yeo C.C."/>
            <person name="Chew C.H."/>
            <person name="Che Hamzah A.M."/>
            <person name="Al-Trad E.I."/>
        </authorList>
    </citation>
    <scope>NUCLEOTIDE SEQUENCE [LARGE SCALE GENOMIC DNA]</scope>
    <source>
        <strain evidence="2 3">ShoR14</strain>
    </source>
</reference>
<keyword evidence="3" id="KW-1185">Reference proteome</keyword>
<dbReference type="Proteomes" id="UP000665944">
    <property type="component" value="Unassembled WGS sequence"/>
</dbReference>
<protein>
    <submittedName>
        <fullName evidence="2">Uncharacterized protein</fullName>
    </submittedName>
</protein>
<dbReference type="AlphaFoldDB" id="A0A8X8GMA4"/>
<evidence type="ECO:0000313" key="3">
    <source>
        <dbReference type="Proteomes" id="UP000665944"/>
    </source>
</evidence>
<proteinExistence type="predicted"/>